<feature type="transmembrane region" description="Helical" evidence="8">
    <location>
        <begin position="332"/>
        <end position="353"/>
    </location>
</feature>
<keyword evidence="7 8" id="KW-0472">Membrane</keyword>
<feature type="transmembrane region" description="Helical" evidence="8">
    <location>
        <begin position="402"/>
        <end position="421"/>
    </location>
</feature>
<keyword evidence="3" id="KW-0813">Transport</keyword>
<comment type="subcellular location">
    <subcellularLocation>
        <location evidence="1">Cell membrane</location>
        <topology evidence="1">Multi-pass membrane protein</topology>
    </subcellularLocation>
</comment>
<dbReference type="GO" id="GO:0015105">
    <property type="term" value="F:arsenite transmembrane transporter activity"/>
    <property type="evidence" value="ECO:0007669"/>
    <property type="project" value="InterPro"/>
</dbReference>
<evidence type="ECO:0000313" key="10">
    <source>
        <dbReference type="EMBL" id="OQW88805.1"/>
    </source>
</evidence>
<evidence type="ECO:0000256" key="6">
    <source>
        <dbReference type="ARBA" id="ARBA00022989"/>
    </source>
</evidence>
<keyword evidence="4" id="KW-1003">Cell membrane</keyword>
<evidence type="ECO:0000256" key="1">
    <source>
        <dbReference type="ARBA" id="ARBA00004651"/>
    </source>
</evidence>
<feature type="transmembrane region" description="Helical" evidence="8">
    <location>
        <begin position="12"/>
        <end position="32"/>
    </location>
</feature>
<sequence>MNQLLHDASGLNAGIVVIFVLVYAGMVLGGLPHVKLNRAGVALLGAIGVIGMGAISTEDAARTVDLPTMLLLFSFMVVSAQMRLGGFYVAVTRRVAALRLGRNGLLGALIGVSGALSAIFSNDIICLAMTPVVVQLCLQRQLNPVPFLVGLACAANIGSAATLIGNPQNMLIGSVLQLHFGDYLRQALLPVGLSLAVLWAWLVWGPQPRTAGITATAVGQGAALPEGLGPLQSPPFDAWQTTKGLLVAGALVGVFLLTDWPREVAALVGAGVLLLSRRFHSSHVMGFVDWELLVLFAGLFVVNHAFASTGLASDAVTLLAAQGMHLNEPGPLLVAGVVLSNLVSNVPAVMLLLPHVQGPQAGLTLALVSTFAGNLLLVGSIANLIVVDLAEKSGVLIDWRDHARIGVPVTLLSLAVVWATLR</sequence>
<organism evidence="10 11">
    <name type="scientific">Rhodoferax ferrireducens</name>
    <dbReference type="NCBI Taxonomy" id="192843"/>
    <lineage>
        <taxon>Bacteria</taxon>
        <taxon>Pseudomonadati</taxon>
        <taxon>Pseudomonadota</taxon>
        <taxon>Betaproteobacteria</taxon>
        <taxon>Burkholderiales</taxon>
        <taxon>Comamonadaceae</taxon>
        <taxon>Rhodoferax</taxon>
    </lineage>
</organism>
<evidence type="ECO:0000256" key="2">
    <source>
        <dbReference type="ARBA" id="ARBA00009843"/>
    </source>
</evidence>
<comment type="caution">
    <text evidence="10">The sequence shown here is derived from an EMBL/GenBank/DDBJ whole genome shotgun (WGS) entry which is preliminary data.</text>
</comment>
<evidence type="ECO:0000313" key="11">
    <source>
        <dbReference type="Proteomes" id="UP000192505"/>
    </source>
</evidence>
<feature type="transmembrane region" description="Helical" evidence="8">
    <location>
        <begin position="69"/>
        <end position="91"/>
    </location>
</feature>
<dbReference type="InterPro" id="IPR000802">
    <property type="entry name" value="Arsenical_pump_ArsB"/>
</dbReference>
<evidence type="ECO:0000256" key="3">
    <source>
        <dbReference type="ARBA" id="ARBA00022448"/>
    </source>
</evidence>
<dbReference type="PANTHER" id="PTHR43302:SF5">
    <property type="entry name" value="TRANSPORTER ARSB-RELATED"/>
    <property type="match status" value="1"/>
</dbReference>
<feature type="transmembrane region" description="Helical" evidence="8">
    <location>
        <begin position="365"/>
        <end position="390"/>
    </location>
</feature>
<dbReference type="PRINTS" id="PR00758">
    <property type="entry name" value="ARSENICPUMP"/>
</dbReference>
<dbReference type="Proteomes" id="UP000192505">
    <property type="component" value="Unassembled WGS sequence"/>
</dbReference>
<gene>
    <name evidence="10" type="ORF">BWK72_07600</name>
</gene>
<proteinExistence type="inferred from homology"/>
<keyword evidence="6 8" id="KW-1133">Transmembrane helix</keyword>
<evidence type="ECO:0000256" key="4">
    <source>
        <dbReference type="ARBA" id="ARBA00022475"/>
    </source>
</evidence>
<evidence type="ECO:0000256" key="7">
    <source>
        <dbReference type="ARBA" id="ARBA00023136"/>
    </source>
</evidence>
<feature type="transmembrane region" description="Helical" evidence="8">
    <location>
        <begin position="292"/>
        <end position="320"/>
    </location>
</feature>
<dbReference type="InterPro" id="IPR004680">
    <property type="entry name" value="Cit_transptr-like_dom"/>
</dbReference>
<dbReference type="Pfam" id="PF03600">
    <property type="entry name" value="CitMHS"/>
    <property type="match status" value="1"/>
</dbReference>
<feature type="domain" description="Citrate transporter-like" evidence="9">
    <location>
        <begin position="35"/>
        <end position="371"/>
    </location>
</feature>
<feature type="transmembrane region" description="Helical" evidence="8">
    <location>
        <begin position="187"/>
        <end position="204"/>
    </location>
</feature>
<feature type="transmembrane region" description="Helical" evidence="8">
    <location>
        <begin position="238"/>
        <end position="257"/>
    </location>
</feature>
<feature type="transmembrane region" description="Helical" evidence="8">
    <location>
        <begin position="39"/>
        <end position="57"/>
    </location>
</feature>
<keyword evidence="5 8" id="KW-0812">Transmembrane</keyword>
<name>A0A1W9KW54_9BURK</name>
<evidence type="ECO:0000256" key="8">
    <source>
        <dbReference type="SAM" id="Phobius"/>
    </source>
</evidence>
<feature type="transmembrane region" description="Helical" evidence="8">
    <location>
        <begin position="145"/>
        <end position="166"/>
    </location>
</feature>
<accession>A0A1W9KW54</accession>
<dbReference type="GO" id="GO:0005886">
    <property type="term" value="C:plasma membrane"/>
    <property type="evidence" value="ECO:0007669"/>
    <property type="project" value="UniProtKB-SubCell"/>
</dbReference>
<comment type="similarity">
    <text evidence="2">Belongs to the CitM (TC 2.A.11) transporter family.</text>
</comment>
<reference evidence="10 11" key="1">
    <citation type="submission" date="2017-01" db="EMBL/GenBank/DDBJ databases">
        <title>Novel large sulfur bacteria in the metagenomes of groundwater-fed chemosynthetic microbial mats in the Lake Huron basin.</title>
        <authorList>
            <person name="Sharrar A.M."/>
            <person name="Flood B.E."/>
            <person name="Bailey J.V."/>
            <person name="Jones D.S."/>
            <person name="Biddanda B."/>
            <person name="Ruberg S.A."/>
            <person name="Marcus D.N."/>
            <person name="Dick G.J."/>
        </authorList>
    </citation>
    <scope>NUCLEOTIDE SEQUENCE [LARGE SCALE GENOMIC DNA]</scope>
    <source>
        <strain evidence="10">A7</strain>
    </source>
</reference>
<evidence type="ECO:0000259" key="9">
    <source>
        <dbReference type="Pfam" id="PF03600"/>
    </source>
</evidence>
<dbReference type="EMBL" id="MTEI01000003">
    <property type="protein sequence ID" value="OQW88805.1"/>
    <property type="molecule type" value="Genomic_DNA"/>
</dbReference>
<dbReference type="CDD" id="cd01117">
    <property type="entry name" value="YbiR_permease"/>
    <property type="match status" value="1"/>
</dbReference>
<dbReference type="AlphaFoldDB" id="A0A1W9KW54"/>
<protein>
    <submittedName>
        <fullName evidence="10">Anion transporter</fullName>
    </submittedName>
</protein>
<evidence type="ECO:0000256" key="5">
    <source>
        <dbReference type="ARBA" id="ARBA00022692"/>
    </source>
</evidence>
<feature type="transmembrane region" description="Helical" evidence="8">
    <location>
        <begin position="103"/>
        <end position="125"/>
    </location>
</feature>
<dbReference type="PANTHER" id="PTHR43302">
    <property type="entry name" value="TRANSPORTER ARSB-RELATED"/>
    <property type="match status" value="1"/>
</dbReference>